<gene>
    <name evidence="1" type="ORF">E2C01_067690</name>
</gene>
<evidence type="ECO:0000313" key="1">
    <source>
        <dbReference type="EMBL" id="MPC73364.1"/>
    </source>
</evidence>
<sequence>MATAVMYLNGPPVPPFHQALSASPSQAAAETHTDVSRAADRWECQWSTCWPPRRVPRCHPGGWPGLAGTLGGRELVFAPPAGRGALAGG</sequence>
<comment type="caution">
    <text evidence="1">The sequence shown here is derived from an EMBL/GenBank/DDBJ whole genome shotgun (WGS) entry which is preliminary data.</text>
</comment>
<name>A0A5B7HY37_PORTR</name>
<proteinExistence type="predicted"/>
<keyword evidence="2" id="KW-1185">Reference proteome</keyword>
<dbReference type="AlphaFoldDB" id="A0A5B7HY37"/>
<dbReference type="Proteomes" id="UP000324222">
    <property type="component" value="Unassembled WGS sequence"/>
</dbReference>
<dbReference type="EMBL" id="VSRR010036649">
    <property type="protein sequence ID" value="MPC73364.1"/>
    <property type="molecule type" value="Genomic_DNA"/>
</dbReference>
<evidence type="ECO:0000313" key="2">
    <source>
        <dbReference type="Proteomes" id="UP000324222"/>
    </source>
</evidence>
<organism evidence="1 2">
    <name type="scientific">Portunus trituberculatus</name>
    <name type="common">Swimming crab</name>
    <name type="synonym">Neptunus trituberculatus</name>
    <dbReference type="NCBI Taxonomy" id="210409"/>
    <lineage>
        <taxon>Eukaryota</taxon>
        <taxon>Metazoa</taxon>
        <taxon>Ecdysozoa</taxon>
        <taxon>Arthropoda</taxon>
        <taxon>Crustacea</taxon>
        <taxon>Multicrustacea</taxon>
        <taxon>Malacostraca</taxon>
        <taxon>Eumalacostraca</taxon>
        <taxon>Eucarida</taxon>
        <taxon>Decapoda</taxon>
        <taxon>Pleocyemata</taxon>
        <taxon>Brachyura</taxon>
        <taxon>Eubrachyura</taxon>
        <taxon>Portunoidea</taxon>
        <taxon>Portunidae</taxon>
        <taxon>Portuninae</taxon>
        <taxon>Portunus</taxon>
    </lineage>
</organism>
<reference evidence="1 2" key="1">
    <citation type="submission" date="2019-05" db="EMBL/GenBank/DDBJ databases">
        <title>Another draft genome of Portunus trituberculatus and its Hox gene families provides insights of decapod evolution.</title>
        <authorList>
            <person name="Jeong J.-H."/>
            <person name="Song I."/>
            <person name="Kim S."/>
            <person name="Choi T."/>
            <person name="Kim D."/>
            <person name="Ryu S."/>
            <person name="Kim W."/>
        </authorList>
    </citation>
    <scope>NUCLEOTIDE SEQUENCE [LARGE SCALE GENOMIC DNA]</scope>
    <source>
        <tissue evidence="1">Muscle</tissue>
    </source>
</reference>
<protein>
    <submittedName>
        <fullName evidence="1">Uncharacterized protein</fullName>
    </submittedName>
</protein>
<accession>A0A5B7HY37</accession>